<dbReference type="InterPro" id="IPR006127">
    <property type="entry name" value="ZnuA-like"/>
</dbReference>
<proteinExistence type="inferred from homology"/>
<dbReference type="GO" id="GO:0030001">
    <property type="term" value="P:metal ion transport"/>
    <property type="evidence" value="ECO:0007669"/>
    <property type="project" value="InterPro"/>
</dbReference>
<keyword evidence="5" id="KW-1185">Reference proteome</keyword>
<dbReference type="Proteomes" id="UP000006565">
    <property type="component" value="Chromosome"/>
</dbReference>
<dbReference type="PROSITE" id="PS51257">
    <property type="entry name" value="PROKAR_LIPOPROTEIN"/>
    <property type="match status" value="1"/>
</dbReference>
<sequence precursor="true">MHCSVKGLILTAIILISFALSCGCTGGEDSSASAGGEKVKVTVTILPQEQFVESVGGDNVDVFVLVPPGADPHSYEPTPSDLAEVSDSDIYVIVGSGIEFELTWLDKIRELNPGITIINSSEGVDLVYSDTEGGADPHIWLSPRNAVKMAENIRDGLSEFDPSGTDYYAENTAAYIGELEDLDSEISDEINASGVKVVMVSHPAWTYFARDYGLEQIAISEEGKEPTPAGIKELVDEAIENNVSTIFVSPEFSSTDADAIAAEIDGKVAIVDPLAEDYLGNMRTVSKAFSGGDDS</sequence>
<dbReference type="PRINTS" id="PR00691">
    <property type="entry name" value="ADHESINB"/>
</dbReference>
<evidence type="ECO:0000313" key="4">
    <source>
        <dbReference type="EMBL" id="ADN36904.1"/>
    </source>
</evidence>
<dbReference type="RefSeq" id="WP_013330081.1">
    <property type="nucleotide sequence ID" value="NC_014507.1"/>
</dbReference>
<keyword evidence="2" id="KW-0813">Transport</keyword>
<dbReference type="InterPro" id="IPR050492">
    <property type="entry name" value="Bact_metal-bind_prot9"/>
</dbReference>
<keyword evidence="3" id="KW-0732">Signal</keyword>
<accession>E1RK91</accession>
<dbReference type="OrthoDB" id="50488at2157"/>
<dbReference type="GO" id="GO:0007155">
    <property type="term" value="P:cell adhesion"/>
    <property type="evidence" value="ECO:0007669"/>
    <property type="project" value="InterPro"/>
</dbReference>
<dbReference type="AlphaFoldDB" id="E1RK91"/>
<dbReference type="EMBL" id="CP002117">
    <property type="protein sequence ID" value="ADN36904.1"/>
    <property type="molecule type" value="Genomic_DNA"/>
</dbReference>
<gene>
    <name evidence="4" type="ordered locus">Mpet_2156</name>
</gene>
<dbReference type="STRING" id="679926.Mpet_2156"/>
<evidence type="ECO:0000256" key="3">
    <source>
        <dbReference type="ARBA" id="ARBA00022729"/>
    </source>
</evidence>
<dbReference type="GeneID" id="9744639"/>
<name>E1RK91_METP4</name>
<dbReference type="InterPro" id="IPR006129">
    <property type="entry name" value="AdhesinB"/>
</dbReference>
<protein>
    <submittedName>
        <fullName evidence="4">Periplasmic solute binding protein</fullName>
    </submittedName>
</protein>
<dbReference type="PANTHER" id="PTHR42953">
    <property type="entry name" value="HIGH-AFFINITY ZINC UPTAKE SYSTEM PROTEIN ZNUA-RELATED"/>
    <property type="match status" value="1"/>
</dbReference>
<dbReference type="InterPro" id="IPR006128">
    <property type="entry name" value="Lipoprotein_PsaA-like"/>
</dbReference>
<evidence type="ECO:0000256" key="2">
    <source>
        <dbReference type="ARBA" id="ARBA00022448"/>
    </source>
</evidence>
<dbReference type="eggNOG" id="arCOG01005">
    <property type="taxonomic scope" value="Archaea"/>
</dbReference>
<evidence type="ECO:0000256" key="1">
    <source>
        <dbReference type="ARBA" id="ARBA00011028"/>
    </source>
</evidence>
<dbReference type="KEGG" id="mpi:Mpet_2156"/>
<comment type="similarity">
    <text evidence="1">Belongs to the bacterial solute-binding protein 9 family.</text>
</comment>
<dbReference type="HOGENOM" id="CLU_016838_1_0_2"/>
<organism evidence="4 5">
    <name type="scientific">Methanolacinia petrolearia (strain DSM 11571 / OCM 486 / SEBR 4847)</name>
    <name type="common">Methanoplanus petrolearius</name>
    <dbReference type="NCBI Taxonomy" id="679926"/>
    <lineage>
        <taxon>Archaea</taxon>
        <taxon>Methanobacteriati</taxon>
        <taxon>Methanobacteriota</taxon>
        <taxon>Stenosarchaea group</taxon>
        <taxon>Methanomicrobia</taxon>
        <taxon>Methanomicrobiales</taxon>
        <taxon>Methanomicrobiaceae</taxon>
        <taxon>Methanolacinia</taxon>
    </lineage>
</organism>
<dbReference type="Gene3D" id="3.40.50.1980">
    <property type="entry name" value="Nitrogenase molybdenum iron protein domain"/>
    <property type="match status" value="2"/>
</dbReference>
<dbReference type="Pfam" id="PF01297">
    <property type="entry name" value="ZnuA"/>
    <property type="match status" value="1"/>
</dbReference>
<evidence type="ECO:0000313" key="5">
    <source>
        <dbReference type="Proteomes" id="UP000006565"/>
    </source>
</evidence>
<dbReference type="PANTHER" id="PTHR42953:SF3">
    <property type="entry name" value="HIGH-AFFINITY ZINC UPTAKE SYSTEM PROTEIN ZNUA"/>
    <property type="match status" value="1"/>
</dbReference>
<dbReference type="GO" id="GO:0046872">
    <property type="term" value="F:metal ion binding"/>
    <property type="evidence" value="ECO:0007669"/>
    <property type="project" value="InterPro"/>
</dbReference>
<dbReference type="SUPFAM" id="SSF53807">
    <property type="entry name" value="Helical backbone' metal receptor"/>
    <property type="match status" value="1"/>
</dbReference>
<dbReference type="PRINTS" id="PR00690">
    <property type="entry name" value="ADHESNFAMILY"/>
</dbReference>
<reference evidence="4 5" key="1">
    <citation type="journal article" date="2010" name="Stand. Genomic Sci.">
        <title>Complete genome sequence of Methanoplanus petrolearius type strain (SEBR 4847).</title>
        <authorList>
            <person name="Brambilla E."/>
            <person name="Djao O.D."/>
            <person name="Daligault H."/>
            <person name="Lapidus A."/>
            <person name="Lucas S."/>
            <person name="Hammon N."/>
            <person name="Nolan M."/>
            <person name="Tice H."/>
            <person name="Cheng J.F."/>
            <person name="Han C."/>
            <person name="Tapia R."/>
            <person name="Goodwin L."/>
            <person name="Pitluck S."/>
            <person name="Liolios K."/>
            <person name="Ivanova N."/>
            <person name="Mavromatis K."/>
            <person name="Mikhailova N."/>
            <person name="Pati A."/>
            <person name="Chen A."/>
            <person name="Palaniappan K."/>
            <person name="Land M."/>
            <person name="Hauser L."/>
            <person name="Chang Y.J."/>
            <person name="Jeffries C.D."/>
            <person name="Rohde M."/>
            <person name="Spring S."/>
            <person name="Sikorski J."/>
            <person name="Goker M."/>
            <person name="Woyke T."/>
            <person name="Bristow J."/>
            <person name="Eisen J.A."/>
            <person name="Markowitz V."/>
            <person name="Hugenholtz P."/>
            <person name="Kyrpides N.C."/>
            <person name="Klenk H.P."/>
        </authorList>
    </citation>
    <scope>NUCLEOTIDE SEQUENCE [LARGE SCALE GENOMIC DNA]</scope>
    <source>
        <strain evidence="5">DSM 11571 / OCM 486 / SEBR 4847</strain>
    </source>
</reference>